<feature type="transmembrane region" description="Helical" evidence="10">
    <location>
        <begin position="87"/>
        <end position="113"/>
    </location>
</feature>
<comment type="caution">
    <text evidence="10">Lacks conserved residue(s) required for the propagation of feature annotation.</text>
</comment>
<sequence>MVITNDNLIIEAGRFLDVHQKLLKSIKIIVIMCYMFHFVNDVMIFIPSRTIGMDDFSTVSCVGMEPLSNSPNRQACMAVLALQELTAIVAVCSYDVALLFLFSHTTVVFQILYEDMTDFANISKSHETYYVVEDRLKNIVFRHVLALHTVRKLENIYSVAIGIGFGQRLTTASEKFEMAVYCCGWENLRVKERRQVLLMLKQAQKPVIVYAARLGSGTSTCFFSSTFMLSVTFGINGSSLMALATLLRAMSTSPSSLSSATIVSGSSNKGLEPLTASPNREICMTILTLQEFTINIVALNYQALLLFLIAHTAAMYQMMAYEMMALNDYKKENIGQVKKKLSSLIERHCLTLDVVDNLRSLYSVPLGVNFGSNAVCISLFFYLPLQVDKFCGGFCTGGVLLWVGEFWSKGEETGVRHASPVSETSGTSGS</sequence>
<name>A0A922SI80_SPOEX</name>
<proteinExistence type="inferred from homology"/>
<dbReference type="AlphaFoldDB" id="A0A922SI80"/>
<gene>
    <name evidence="11" type="ORF">HF086_013379</name>
</gene>
<feature type="transmembrane region" description="Helical" evidence="10">
    <location>
        <begin position="294"/>
        <end position="316"/>
    </location>
</feature>
<evidence type="ECO:0000256" key="2">
    <source>
        <dbReference type="ARBA" id="ARBA00022475"/>
    </source>
</evidence>
<evidence type="ECO:0000256" key="1">
    <source>
        <dbReference type="ARBA" id="ARBA00004651"/>
    </source>
</evidence>
<feature type="transmembrane region" description="Helical" evidence="10">
    <location>
        <begin position="28"/>
        <end position="46"/>
    </location>
</feature>
<dbReference type="InterPro" id="IPR004117">
    <property type="entry name" value="7tm6_olfct_rcpt"/>
</dbReference>
<evidence type="ECO:0000256" key="5">
    <source>
        <dbReference type="ARBA" id="ARBA00022725"/>
    </source>
</evidence>
<keyword evidence="5 10" id="KW-0552">Olfaction</keyword>
<dbReference type="Pfam" id="PF02949">
    <property type="entry name" value="7tm_6"/>
    <property type="match status" value="1"/>
</dbReference>
<accession>A0A922SI80</accession>
<evidence type="ECO:0000256" key="3">
    <source>
        <dbReference type="ARBA" id="ARBA00022606"/>
    </source>
</evidence>
<evidence type="ECO:0000256" key="7">
    <source>
        <dbReference type="ARBA" id="ARBA00023136"/>
    </source>
</evidence>
<dbReference type="GO" id="GO:0004984">
    <property type="term" value="F:olfactory receptor activity"/>
    <property type="evidence" value="ECO:0007669"/>
    <property type="project" value="InterPro"/>
</dbReference>
<evidence type="ECO:0000256" key="8">
    <source>
        <dbReference type="ARBA" id="ARBA00023170"/>
    </source>
</evidence>
<evidence type="ECO:0000256" key="4">
    <source>
        <dbReference type="ARBA" id="ARBA00022692"/>
    </source>
</evidence>
<keyword evidence="6 10" id="KW-1133">Transmembrane helix</keyword>
<comment type="similarity">
    <text evidence="10">Belongs to the insect chemoreceptor superfamily. Heteromeric odorant receptor channel (TC 1.A.69) family.</text>
</comment>
<dbReference type="EMBL" id="JACEFF010000432">
    <property type="protein sequence ID" value="KAH9637893.1"/>
    <property type="molecule type" value="Genomic_DNA"/>
</dbReference>
<dbReference type="Proteomes" id="UP000814243">
    <property type="component" value="Unassembled WGS sequence"/>
</dbReference>
<dbReference type="PANTHER" id="PTHR21137:SF35">
    <property type="entry name" value="ODORANT RECEPTOR 19A-RELATED"/>
    <property type="match status" value="1"/>
</dbReference>
<evidence type="ECO:0000256" key="6">
    <source>
        <dbReference type="ARBA" id="ARBA00022989"/>
    </source>
</evidence>
<reference evidence="11" key="1">
    <citation type="journal article" date="2021" name="G3 (Bethesda)">
        <title>Genome and transcriptome analysis of the beet armyworm Spodoptera exigua reveals targets for pest control. .</title>
        <authorList>
            <person name="Simon S."/>
            <person name="Breeschoten T."/>
            <person name="Jansen H.J."/>
            <person name="Dirks R.P."/>
            <person name="Schranz M.E."/>
            <person name="Ros V.I.D."/>
        </authorList>
    </citation>
    <scope>NUCLEOTIDE SEQUENCE</scope>
    <source>
        <strain evidence="11">TB_SE_WUR_2020</strain>
    </source>
</reference>
<evidence type="ECO:0000256" key="10">
    <source>
        <dbReference type="RuleBase" id="RU351113"/>
    </source>
</evidence>
<keyword evidence="3 10" id="KW-0716">Sensory transduction</keyword>
<dbReference type="PANTHER" id="PTHR21137">
    <property type="entry name" value="ODORANT RECEPTOR"/>
    <property type="match status" value="1"/>
</dbReference>
<protein>
    <recommendedName>
        <fullName evidence="10">Odorant receptor</fullName>
    </recommendedName>
</protein>
<keyword evidence="9 10" id="KW-0807">Transducer</keyword>
<keyword evidence="8 10" id="KW-0675">Receptor</keyword>
<keyword evidence="4 10" id="KW-0812">Transmembrane</keyword>
<evidence type="ECO:0000313" key="12">
    <source>
        <dbReference type="Proteomes" id="UP000814243"/>
    </source>
</evidence>
<dbReference type="GO" id="GO:0007165">
    <property type="term" value="P:signal transduction"/>
    <property type="evidence" value="ECO:0007669"/>
    <property type="project" value="UniProtKB-KW"/>
</dbReference>
<comment type="subcellular location">
    <subcellularLocation>
        <location evidence="1 10">Cell membrane</location>
        <topology evidence="1 10">Multi-pass membrane protein</topology>
    </subcellularLocation>
</comment>
<keyword evidence="2" id="KW-1003">Cell membrane</keyword>
<keyword evidence="7 10" id="KW-0472">Membrane</keyword>
<comment type="caution">
    <text evidence="11">The sequence shown here is derived from an EMBL/GenBank/DDBJ whole genome shotgun (WGS) entry which is preliminary data.</text>
</comment>
<evidence type="ECO:0000313" key="11">
    <source>
        <dbReference type="EMBL" id="KAH9637893.1"/>
    </source>
</evidence>
<organism evidence="11 12">
    <name type="scientific">Spodoptera exigua</name>
    <name type="common">Beet armyworm</name>
    <name type="synonym">Noctua fulgens</name>
    <dbReference type="NCBI Taxonomy" id="7107"/>
    <lineage>
        <taxon>Eukaryota</taxon>
        <taxon>Metazoa</taxon>
        <taxon>Ecdysozoa</taxon>
        <taxon>Arthropoda</taxon>
        <taxon>Hexapoda</taxon>
        <taxon>Insecta</taxon>
        <taxon>Pterygota</taxon>
        <taxon>Neoptera</taxon>
        <taxon>Endopterygota</taxon>
        <taxon>Lepidoptera</taxon>
        <taxon>Glossata</taxon>
        <taxon>Ditrysia</taxon>
        <taxon>Noctuoidea</taxon>
        <taxon>Noctuidae</taxon>
        <taxon>Amphipyrinae</taxon>
        <taxon>Spodoptera</taxon>
    </lineage>
</organism>
<dbReference type="GO" id="GO:0005549">
    <property type="term" value="F:odorant binding"/>
    <property type="evidence" value="ECO:0007669"/>
    <property type="project" value="InterPro"/>
</dbReference>
<dbReference type="GO" id="GO:0005886">
    <property type="term" value="C:plasma membrane"/>
    <property type="evidence" value="ECO:0007669"/>
    <property type="project" value="UniProtKB-SubCell"/>
</dbReference>
<evidence type="ECO:0000256" key="9">
    <source>
        <dbReference type="ARBA" id="ARBA00023224"/>
    </source>
</evidence>